<protein>
    <submittedName>
        <fullName evidence="2">Uncharacterized protein</fullName>
    </submittedName>
</protein>
<sequence>MKKISLSLTLLCVFTILHAQQPYVYTLKADSVKITNSCDTAELILENRTQQVNGFLFNKGNGRTEFRKPLQLNDSMLVMGYDTFLIRGTGNWWSVKGNGGTTQANNFIGTTDNVGLVFRTNNTPRLTIANNAMLHQMGYYGLHIYDTVTKEEGGISLYAAAPVRGRITFGRYGGIRTTGTIAAGMTALTINTGSAKPVTGTVNALVISGQLLTAAGNAEYNSVRLAGIINHGDQGVGIARGLYIDQELVTVNNYRALEVEKGKTLLKDTLALPNILSKSDTATYKPLAIDASGNIVKMTAWKPAGSRVSITVAGASYTVPANVDVVFVNYSTGQATITLPAGTLDREITIKNLSSSNTVLLSGLDTNESNSLATRGAITVKYTGSSWMGISRY</sequence>
<evidence type="ECO:0000256" key="1">
    <source>
        <dbReference type="SAM" id="SignalP"/>
    </source>
</evidence>
<accession>A0AAJ5WNG2</accession>
<feature type="signal peptide" evidence="1">
    <location>
        <begin position="1"/>
        <end position="19"/>
    </location>
</feature>
<organism evidence="2 3">
    <name type="scientific">Candidatus Pseudobacter hemicellulosilyticus</name>
    <dbReference type="NCBI Taxonomy" id="3121375"/>
    <lineage>
        <taxon>Bacteria</taxon>
        <taxon>Pseudomonadati</taxon>
        <taxon>Bacteroidota</taxon>
        <taxon>Chitinophagia</taxon>
        <taxon>Chitinophagales</taxon>
        <taxon>Chitinophagaceae</taxon>
        <taxon>Pseudobacter</taxon>
    </lineage>
</organism>
<keyword evidence="1" id="KW-0732">Signal</keyword>
<dbReference type="Proteomes" id="UP001220610">
    <property type="component" value="Chromosome"/>
</dbReference>
<reference evidence="2" key="1">
    <citation type="submission" date="2023-03" db="EMBL/GenBank/DDBJ databases">
        <title>Andean soil-derived lignocellulolytic bacterial consortium as a source of novel taxa and putative plastic-active enzymes.</title>
        <authorList>
            <person name="Diaz-Garcia L."/>
            <person name="Chuvochina M."/>
            <person name="Feuerriegel G."/>
            <person name="Bunk B."/>
            <person name="Sproer C."/>
            <person name="Streit W.R."/>
            <person name="Rodriguez L.M."/>
            <person name="Overmann J."/>
            <person name="Jimenez D.J."/>
        </authorList>
    </citation>
    <scope>NUCLEOTIDE SEQUENCE</scope>
    <source>
        <strain evidence="2">MAG 7</strain>
    </source>
</reference>
<feature type="chain" id="PRO_5042512092" evidence="1">
    <location>
        <begin position="20"/>
        <end position="393"/>
    </location>
</feature>
<proteinExistence type="predicted"/>
<evidence type="ECO:0000313" key="2">
    <source>
        <dbReference type="EMBL" id="WEK33837.1"/>
    </source>
</evidence>
<name>A0AAJ5WNG2_9BACT</name>
<gene>
    <name evidence="2" type="ORF">P0Y53_15195</name>
</gene>
<dbReference type="AlphaFoldDB" id="A0AAJ5WNG2"/>
<evidence type="ECO:0000313" key="3">
    <source>
        <dbReference type="Proteomes" id="UP001220610"/>
    </source>
</evidence>
<dbReference type="EMBL" id="CP119311">
    <property type="protein sequence ID" value="WEK33837.1"/>
    <property type="molecule type" value="Genomic_DNA"/>
</dbReference>